<organism evidence="2 3">
    <name type="scientific">Durusdinium trenchii</name>
    <dbReference type="NCBI Taxonomy" id="1381693"/>
    <lineage>
        <taxon>Eukaryota</taxon>
        <taxon>Sar</taxon>
        <taxon>Alveolata</taxon>
        <taxon>Dinophyceae</taxon>
        <taxon>Suessiales</taxon>
        <taxon>Symbiodiniaceae</taxon>
        <taxon>Durusdinium</taxon>
    </lineage>
</organism>
<feature type="compositionally biased region" description="Basic and acidic residues" evidence="1">
    <location>
        <begin position="160"/>
        <end position="176"/>
    </location>
</feature>
<evidence type="ECO:0000313" key="2">
    <source>
        <dbReference type="EMBL" id="CAK9065311.1"/>
    </source>
</evidence>
<dbReference type="Proteomes" id="UP001642484">
    <property type="component" value="Unassembled WGS sequence"/>
</dbReference>
<feature type="region of interest" description="Disordered" evidence="1">
    <location>
        <begin position="148"/>
        <end position="176"/>
    </location>
</feature>
<evidence type="ECO:0000313" key="3">
    <source>
        <dbReference type="Proteomes" id="UP001642484"/>
    </source>
</evidence>
<comment type="caution">
    <text evidence="2">The sequence shown here is derived from an EMBL/GenBank/DDBJ whole genome shotgun (WGS) entry which is preliminary data.</text>
</comment>
<feature type="region of interest" description="Disordered" evidence="1">
    <location>
        <begin position="1"/>
        <end position="29"/>
    </location>
</feature>
<dbReference type="EMBL" id="CAXAMN010021995">
    <property type="protein sequence ID" value="CAK9065311.1"/>
    <property type="molecule type" value="Genomic_DNA"/>
</dbReference>
<evidence type="ECO:0000256" key="1">
    <source>
        <dbReference type="SAM" id="MobiDB-lite"/>
    </source>
</evidence>
<protein>
    <submittedName>
        <fullName evidence="2">Uncharacterized protein</fullName>
    </submittedName>
</protein>
<reference evidence="2 3" key="1">
    <citation type="submission" date="2024-02" db="EMBL/GenBank/DDBJ databases">
        <authorList>
            <person name="Chen Y."/>
            <person name="Shah S."/>
            <person name="Dougan E. K."/>
            <person name="Thang M."/>
            <person name="Chan C."/>
        </authorList>
    </citation>
    <scope>NUCLEOTIDE SEQUENCE [LARGE SCALE GENOMIC DNA]</scope>
</reference>
<sequence>MAVAFKMELSRPAPLQLPSEPPSPAGSLVFTPGNAPSTYWRTTICPGAPYKRDQRAGSTPRSGPPTPAVSWPSPTSLAFEPSFQLTPTNTLSSAFPETFFRPTRPTLRRACTLPPAHETVDSDDDEELLDFQIDRTVSEPHVPQAVWKDVDLQRTPPPKAGEDMLHRDATRTPEDKLQGVRRLRWVPENGKCELPK</sequence>
<feature type="region of interest" description="Disordered" evidence="1">
    <location>
        <begin position="45"/>
        <end position="75"/>
    </location>
</feature>
<accession>A0ABP0NNW3</accession>
<keyword evidence="3" id="KW-1185">Reference proteome</keyword>
<proteinExistence type="predicted"/>
<gene>
    <name evidence="2" type="ORF">CCMP2556_LOCUS32125</name>
</gene>
<name>A0ABP0NNW3_9DINO</name>